<dbReference type="Gene3D" id="3.40.50.970">
    <property type="match status" value="2"/>
</dbReference>
<dbReference type="InterPro" id="IPR009014">
    <property type="entry name" value="Transketo_C/PFOR_II"/>
</dbReference>
<evidence type="ECO:0000256" key="3">
    <source>
        <dbReference type="ARBA" id="ARBA00012277"/>
    </source>
</evidence>
<dbReference type="EMBL" id="JAGSOY010000014">
    <property type="protein sequence ID" value="MBU2711041.1"/>
    <property type="molecule type" value="Genomic_DNA"/>
</dbReference>
<evidence type="ECO:0000259" key="6">
    <source>
        <dbReference type="SMART" id="SM00861"/>
    </source>
</evidence>
<evidence type="ECO:0000256" key="1">
    <source>
        <dbReference type="ARBA" id="ARBA00001964"/>
    </source>
</evidence>
<comment type="cofactor">
    <cofactor evidence="1">
        <name>thiamine diphosphate</name>
        <dbReference type="ChEBI" id="CHEBI:58937"/>
    </cofactor>
</comment>
<evidence type="ECO:0000256" key="4">
    <source>
        <dbReference type="ARBA" id="ARBA00023002"/>
    </source>
</evidence>
<dbReference type="Gene3D" id="3.40.50.920">
    <property type="match status" value="1"/>
</dbReference>
<feature type="domain" description="Transketolase-like pyrimidine-binding" evidence="6">
    <location>
        <begin position="398"/>
        <end position="579"/>
    </location>
</feature>
<dbReference type="InterPro" id="IPR033248">
    <property type="entry name" value="Transketolase_C"/>
</dbReference>
<dbReference type="Pfam" id="PF00676">
    <property type="entry name" value="E1_dh"/>
    <property type="match status" value="1"/>
</dbReference>
<dbReference type="Pfam" id="PF02779">
    <property type="entry name" value="Transket_pyr"/>
    <property type="match status" value="1"/>
</dbReference>
<organism evidence="7 8">
    <name type="scientific">Zooshikella harenae</name>
    <dbReference type="NCBI Taxonomy" id="2827238"/>
    <lineage>
        <taxon>Bacteria</taxon>
        <taxon>Pseudomonadati</taxon>
        <taxon>Pseudomonadota</taxon>
        <taxon>Gammaproteobacteria</taxon>
        <taxon>Oceanospirillales</taxon>
        <taxon>Zooshikellaceae</taxon>
        <taxon>Zooshikella</taxon>
    </lineage>
</organism>
<dbReference type="InterPro" id="IPR001017">
    <property type="entry name" value="DH_E1"/>
</dbReference>
<sequence>MRQVDEARVNAFCELVLKEELPKREHTVDLKTVGLTPEVVKDMFHSQLLSRLLDLKARQMQQQGQGFYTIGSAGHEGNVVLGQLLGLQDMLFLHYRSGALFMQRSKLLPGSTPLYDMLLAFAAAAEDPIAGGRHKVFGSLPLNIPPQTSTIASHLPKAVGTAYSIPLHKQLNSQGVLASDAIVMCSFGDASLNHSTAQGALNTAAWIHYRHLPLPLLFVCEDNGLGISVKTPGDWVAMSCKQRPGIKYFYADSLDMLAAYQASIKAVNYVRRYRRPALLHLRAIRLYGHAGSDAQTSYLMPHEIQRQEQQDPLLYSARILLDLKIMSAQDIITGCQQYWDQISRVAREVVTRPKLTTRGQVMSTVTACAQRRTLPHLPTEDERKSLFGNEWRQLSQPQPLNKLLNFALADLLLQYPQLVICGEDVGKKGGVYGVTNRLQQKFGPARVMDALLDEQSILGLAIGLSHNGFLPMPEIQFLAYLHNAEDQVRGEAATLAFFSQGQFTNPMVIRIAGLAYQRGFGGHFHNDNSLAVLRDIPGLVIACPANGADAVAMLRSAVAYAWQQQRIVVFIEPIALYTTKDLHQTGDNLWTHPYPMPAAGKTIDIGEIAVYGNKEPIVIITYGNGVRLAQQAARILEQQDGLPIKLIDLRWLAPICTDGLVKEVQDCSHILIVDECRQTGSVSEQLVTLFVERLQPLPIVERITAADSFIPLGPAANLVLPQCDEIVQRVRHMWHNYSGVNHNYPGVNHDMPSTSSELTAGGIA</sequence>
<protein>
    <recommendedName>
        <fullName evidence="3">3-methyl-2-oxobutanoate dehydrogenase (2-methylpropanoyl-transferring)</fullName>
        <ecNumber evidence="3">1.2.4.4</ecNumber>
    </recommendedName>
</protein>
<evidence type="ECO:0000256" key="2">
    <source>
        <dbReference type="ARBA" id="ARBA00003906"/>
    </source>
</evidence>
<dbReference type="SMART" id="SM00861">
    <property type="entry name" value="Transket_pyr"/>
    <property type="match status" value="1"/>
</dbReference>
<dbReference type="Pfam" id="PF02780">
    <property type="entry name" value="Transketolase_C"/>
    <property type="match status" value="1"/>
</dbReference>
<gene>
    <name evidence="7" type="ORF">KCG35_08215</name>
</gene>
<dbReference type="RefSeq" id="WP_215819206.1">
    <property type="nucleotide sequence ID" value="NZ_JAGSOY010000014.1"/>
</dbReference>
<evidence type="ECO:0000313" key="7">
    <source>
        <dbReference type="EMBL" id="MBU2711041.1"/>
    </source>
</evidence>
<dbReference type="InterPro" id="IPR029061">
    <property type="entry name" value="THDP-binding"/>
</dbReference>
<proteinExistence type="predicted"/>
<dbReference type="PANTHER" id="PTHR42980:SF1">
    <property type="entry name" value="2-OXOISOVALERATE DEHYDROGENASE SUBUNIT BETA, MITOCHONDRIAL"/>
    <property type="match status" value="1"/>
</dbReference>
<dbReference type="SUPFAM" id="SSF52518">
    <property type="entry name" value="Thiamin diphosphate-binding fold (THDP-binding)"/>
    <property type="match status" value="2"/>
</dbReference>
<reference evidence="7 8" key="1">
    <citation type="submission" date="2021-04" db="EMBL/GenBank/DDBJ databases">
        <authorList>
            <person name="Pira H."/>
            <person name="Risdian C."/>
            <person name="Wink J."/>
        </authorList>
    </citation>
    <scope>NUCLEOTIDE SEQUENCE [LARGE SCALE GENOMIC DNA]</scope>
    <source>
        <strain evidence="7 8">WH53</strain>
    </source>
</reference>
<comment type="function">
    <text evidence="2">E1 component of the 2-oxoglutarate dehydrogenase (OGDH) complex which catalyzes the decarboxylation of 2-oxoglutarate, the first step in the conversion of 2-oxoglutarate to succinyl-CoA and CO(2).</text>
</comment>
<keyword evidence="8" id="KW-1185">Reference proteome</keyword>
<dbReference type="Proteomes" id="UP000690515">
    <property type="component" value="Unassembled WGS sequence"/>
</dbReference>
<keyword evidence="5" id="KW-0786">Thiamine pyrophosphate</keyword>
<evidence type="ECO:0000313" key="8">
    <source>
        <dbReference type="Proteomes" id="UP000690515"/>
    </source>
</evidence>
<dbReference type="PANTHER" id="PTHR42980">
    <property type="entry name" value="2-OXOISOVALERATE DEHYDROGENASE SUBUNIT BETA-RELATED"/>
    <property type="match status" value="1"/>
</dbReference>
<dbReference type="EC" id="1.2.4.4" evidence="3"/>
<comment type="caution">
    <text evidence="7">The sequence shown here is derived from an EMBL/GenBank/DDBJ whole genome shotgun (WGS) entry which is preliminary data.</text>
</comment>
<keyword evidence="4" id="KW-0560">Oxidoreductase</keyword>
<accession>A0ABS5ZAF7</accession>
<dbReference type="InterPro" id="IPR005475">
    <property type="entry name" value="Transketolase-like_Pyr-bd"/>
</dbReference>
<name>A0ABS5ZAF7_9GAMM</name>
<dbReference type="SUPFAM" id="SSF52922">
    <property type="entry name" value="TK C-terminal domain-like"/>
    <property type="match status" value="1"/>
</dbReference>
<evidence type="ECO:0000256" key="5">
    <source>
        <dbReference type="ARBA" id="ARBA00023052"/>
    </source>
</evidence>